<gene>
    <name evidence="5" type="ORF">G4Y79_09030</name>
</gene>
<dbReference type="Gene3D" id="3.30.70.1230">
    <property type="entry name" value="Nucleotide cyclase"/>
    <property type="match status" value="1"/>
</dbReference>
<dbReference type="CDD" id="cd07302">
    <property type="entry name" value="CHD"/>
    <property type="match status" value="1"/>
</dbReference>
<dbReference type="Gene3D" id="3.30.450.40">
    <property type="match status" value="1"/>
</dbReference>
<dbReference type="GO" id="GO:0009190">
    <property type="term" value="P:cyclic nucleotide biosynthetic process"/>
    <property type="evidence" value="ECO:0007669"/>
    <property type="project" value="InterPro"/>
</dbReference>
<dbReference type="SMART" id="SM00044">
    <property type="entry name" value="CYCc"/>
    <property type="match status" value="1"/>
</dbReference>
<dbReference type="SMART" id="SM00065">
    <property type="entry name" value="GAF"/>
    <property type="match status" value="1"/>
</dbReference>
<dbReference type="KEGG" id="pmet:G4Y79_09030"/>
<dbReference type="CDD" id="cd00130">
    <property type="entry name" value="PAS"/>
    <property type="match status" value="1"/>
</dbReference>
<dbReference type="PROSITE" id="PS50112">
    <property type="entry name" value="PAS"/>
    <property type="match status" value="1"/>
</dbReference>
<dbReference type="Pfam" id="PF01590">
    <property type="entry name" value="GAF"/>
    <property type="match status" value="1"/>
</dbReference>
<dbReference type="GO" id="GO:0004016">
    <property type="term" value="F:adenylate cyclase activity"/>
    <property type="evidence" value="ECO:0007669"/>
    <property type="project" value="UniProtKB-ARBA"/>
</dbReference>
<dbReference type="InterPro" id="IPR029016">
    <property type="entry name" value="GAF-like_dom_sf"/>
</dbReference>
<dbReference type="Proteomes" id="UP000594468">
    <property type="component" value="Chromosome"/>
</dbReference>
<dbReference type="SUPFAM" id="SSF55073">
    <property type="entry name" value="Nucleotide cyclase"/>
    <property type="match status" value="1"/>
</dbReference>
<evidence type="ECO:0000259" key="4">
    <source>
        <dbReference type="PROSITE" id="PS50125"/>
    </source>
</evidence>
<evidence type="ECO:0000259" key="3">
    <source>
        <dbReference type="PROSITE" id="PS50113"/>
    </source>
</evidence>
<dbReference type="PANTHER" id="PTHR43081">
    <property type="entry name" value="ADENYLATE CYCLASE, TERMINAL-DIFFERENTIATION SPECIFIC-RELATED"/>
    <property type="match status" value="1"/>
</dbReference>
<evidence type="ECO:0000313" key="5">
    <source>
        <dbReference type="EMBL" id="QPC84501.1"/>
    </source>
</evidence>
<dbReference type="EMBL" id="CP062983">
    <property type="protein sequence ID" value="QPC84501.1"/>
    <property type="molecule type" value="Genomic_DNA"/>
</dbReference>
<dbReference type="SUPFAM" id="SSF55781">
    <property type="entry name" value="GAF domain-like"/>
    <property type="match status" value="1"/>
</dbReference>
<dbReference type="RefSeq" id="WP_195172564.1">
    <property type="nucleotide sequence ID" value="NZ_CP062983.1"/>
</dbReference>
<keyword evidence="6" id="KW-1185">Reference proteome</keyword>
<sequence length="600" mass="66551">MDEVPAQNSKPEVLRVITQKIDDVTQLLRTQRDLLRQRGMNLPSGSLDNLRTLKGQIDELSRTMIDNLVELRSLRALAETSALVNSSLSTEDVLNQVMDTVIALTRAERGYIALRNKHTGDLEFRIARGMDQAQLDNSKGLIVSKTIVNDVAQSGEAILTDNASADKRYNASESIAGYNLRSIVAVPLKVRDEVIGVAYCDNRFMPGVFRAQEMDVLTAFANQAAVAIENAQLFEASRIRLGEVTEIRDRMRNLFTSIANGVITVDKENRVLIVNTAMHHILGVSGDVALAGENLDDVLPLMPEHFTERLLQVHEEGSQHRIELTVTMPNTGIRHWTVALSPLRDEGNPNAGVTIVVSDMTEQKMLTSQLAEVKLFLPSALFEHFRDASTIDMQGQEREITAMFADVRGFTTFSENLEPEDLMRVINKYLSLASDAIGLFEGITDKYLGDAVTGLWNTQFNPQEDHVVRAVSAALQLRLDLMAQHEVLPEDERLFYGIGVHTGPAVIGNVGSQDRKELAALGEAHDIAKYLQEQAGEGEIIISQAVYDEVEDVFECAPVEARRPKPGYEDVAMYRVVKRKKATGSLFIDDELRDLLGDIS</sequence>
<dbReference type="InterPro" id="IPR000014">
    <property type="entry name" value="PAS"/>
</dbReference>
<dbReference type="InterPro" id="IPR013656">
    <property type="entry name" value="PAS_4"/>
</dbReference>
<dbReference type="GO" id="GO:0035556">
    <property type="term" value="P:intracellular signal transduction"/>
    <property type="evidence" value="ECO:0007669"/>
    <property type="project" value="InterPro"/>
</dbReference>
<dbReference type="InterPro" id="IPR029787">
    <property type="entry name" value="Nucleotide_cyclase"/>
</dbReference>
<dbReference type="Pfam" id="PF08448">
    <property type="entry name" value="PAS_4"/>
    <property type="match status" value="1"/>
</dbReference>
<dbReference type="SUPFAM" id="SSF55785">
    <property type="entry name" value="PYP-like sensor domain (PAS domain)"/>
    <property type="match status" value="1"/>
</dbReference>
<dbReference type="PROSITE" id="PS50125">
    <property type="entry name" value="GUANYLATE_CYCLASE_2"/>
    <property type="match status" value="1"/>
</dbReference>
<feature type="domain" description="PAS" evidence="2">
    <location>
        <begin position="247"/>
        <end position="285"/>
    </location>
</feature>
<accession>A0A7S8ECM8</accession>
<evidence type="ECO:0000313" key="6">
    <source>
        <dbReference type="Proteomes" id="UP000594468"/>
    </source>
</evidence>
<evidence type="ECO:0000259" key="2">
    <source>
        <dbReference type="PROSITE" id="PS50112"/>
    </source>
</evidence>
<feature type="domain" description="PAC" evidence="3">
    <location>
        <begin position="320"/>
        <end position="372"/>
    </location>
</feature>
<reference evidence="5 6" key="1">
    <citation type="submission" date="2020-02" db="EMBL/GenBank/DDBJ databases">
        <authorList>
            <person name="Zheng R.K."/>
            <person name="Sun C.M."/>
        </authorList>
    </citation>
    <scope>NUCLEOTIDE SEQUENCE [LARGE SCALE GENOMIC DNA]</scope>
    <source>
        <strain evidence="6">rifampicinis</strain>
    </source>
</reference>
<name>A0A7S8ECM8_9CHLR</name>
<comment type="similarity">
    <text evidence="1">Belongs to the adenylyl cyclase class-3 family.</text>
</comment>
<dbReference type="NCBIfam" id="TIGR00229">
    <property type="entry name" value="sensory_box"/>
    <property type="match status" value="1"/>
</dbReference>
<evidence type="ECO:0000256" key="1">
    <source>
        <dbReference type="ARBA" id="ARBA00005381"/>
    </source>
</evidence>
<dbReference type="PROSITE" id="PS50113">
    <property type="entry name" value="PAC"/>
    <property type="match status" value="1"/>
</dbReference>
<dbReference type="PANTHER" id="PTHR43081:SF1">
    <property type="entry name" value="ADENYLATE CYCLASE, TERMINAL-DIFFERENTIATION SPECIFIC"/>
    <property type="match status" value="1"/>
</dbReference>
<dbReference type="InterPro" id="IPR001054">
    <property type="entry name" value="A/G_cyclase"/>
</dbReference>
<organism evidence="5 6">
    <name type="scientific">Phototrophicus methaneseepsis</name>
    <dbReference type="NCBI Taxonomy" id="2710758"/>
    <lineage>
        <taxon>Bacteria</taxon>
        <taxon>Bacillati</taxon>
        <taxon>Chloroflexota</taxon>
        <taxon>Candidatus Thermofontia</taxon>
        <taxon>Phototrophicales</taxon>
        <taxon>Phototrophicaceae</taxon>
        <taxon>Phototrophicus</taxon>
    </lineage>
</organism>
<protein>
    <submittedName>
        <fullName evidence="5">GAF domain-containing protein</fullName>
    </submittedName>
</protein>
<proteinExistence type="inferred from homology"/>
<dbReference type="InterPro" id="IPR000700">
    <property type="entry name" value="PAS-assoc_C"/>
</dbReference>
<dbReference type="SMART" id="SM00091">
    <property type="entry name" value="PAS"/>
    <property type="match status" value="1"/>
</dbReference>
<dbReference type="Gene3D" id="3.30.450.20">
    <property type="entry name" value="PAS domain"/>
    <property type="match status" value="1"/>
</dbReference>
<dbReference type="InterPro" id="IPR003018">
    <property type="entry name" value="GAF"/>
</dbReference>
<dbReference type="Pfam" id="PF00211">
    <property type="entry name" value="Guanylate_cyc"/>
    <property type="match status" value="1"/>
</dbReference>
<dbReference type="InterPro" id="IPR050697">
    <property type="entry name" value="Adenylyl/Guanylyl_Cyclase_3/4"/>
</dbReference>
<dbReference type="InterPro" id="IPR035965">
    <property type="entry name" value="PAS-like_dom_sf"/>
</dbReference>
<feature type="domain" description="Guanylate cyclase" evidence="4">
    <location>
        <begin position="401"/>
        <end position="532"/>
    </location>
</feature>
<dbReference type="AlphaFoldDB" id="A0A7S8ECM8"/>